<dbReference type="PANTHER" id="PTHR42784">
    <property type="entry name" value="PYRANOSE 2-OXIDASE"/>
    <property type="match status" value="1"/>
</dbReference>
<comment type="similarity">
    <text evidence="2">Belongs to the GMC oxidoreductase family.</text>
</comment>
<sequence length="119" mass="12768">MGQLEARTLALLASGFERLGAGTLRTANWLAADDDEIRARHHVGGSYHIGTTRMAPDPRQGVLDRHCRVHGLDNLFAMGPGVCPTGGYANLTCTIIALAARLAEHLQERLAAGAWPARE</sequence>
<organism evidence="7 8">
    <name type="scientific">Marinimicrococcus flavescens</name>
    <dbReference type="NCBI Taxonomy" id="3031815"/>
    <lineage>
        <taxon>Bacteria</taxon>
        <taxon>Pseudomonadati</taxon>
        <taxon>Pseudomonadota</taxon>
        <taxon>Alphaproteobacteria</taxon>
        <taxon>Geminicoccales</taxon>
        <taxon>Geminicoccaceae</taxon>
        <taxon>Marinimicrococcus</taxon>
    </lineage>
</organism>
<dbReference type="Pfam" id="PF05199">
    <property type="entry name" value="GMC_oxred_C"/>
    <property type="match status" value="1"/>
</dbReference>
<name>A0AAP4D4Z6_9PROT</name>
<dbReference type="AlphaFoldDB" id="A0AAP4D4Z6"/>
<evidence type="ECO:0000256" key="4">
    <source>
        <dbReference type="ARBA" id="ARBA00022827"/>
    </source>
</evidence>
<evidence type="ECO:0000256" key="3">
    <source>
        <dbReference type="ARBA" id="ARBA00022630"/>
    </source>
</evidence>
<gene>
    <name evidence="7" type="ORF">PZ740_08485</name>
</gene>
<accession>A0AAP4D4Z6</accession>
<evidence type="ECO:0000256" key="5">
    <source>
        <dbReference type="ARBA" id="ARBA00023002"/>
    </source>
</evidence>
<evidence type="ECO:0000256" key="2">
    <source>
        <dbReference type="ARBA" id="ARBA00010790"/>
    </source>
</evidence>
<keyword evidence="8" id="KW-1185">Reference proteome</keyword>
<dbReference type="SUPFAM" id="SSF51905">
    <property type="entry name" value="FAD/NAD(P)-binding domain"/>
    <property type="match status" value="1"/>
</dbReference>
<protein>
    <submittedName>
        <fullName evidence="7">GMC family oxidoreductase</fullName>
    </submittedName>
</protein>
<dbReference type="InterPro" id="IPR051473">
    <property type="entry name" value="P2Ox-like"/>
</dbReference>
<dbReference type="InterPro" id="IPR007867">
    <property type="entry name" value="GMC_OxRtase_C"/>
</dbReference>
<evidence type="ECO:0000313" key="8">
    <source>
        <dbReference type="Proteomes" id="UP001301140"/>
    </source>
</evidence>
<comment type="caution">
    <text evidence="7">The sequence shown here is derived from an EMBL/GenBank/DDBJ whole genome shotgun (WGS) entry which is preliminary data.</text>
</comment>
<dbReference type="EMBL" id="JARGEQ010000082">
    <property type="protein sequence ID" value="MDF1586420.1"/>
    <property type="molecule type" value="Genomic_DNA"/>
</dbReference>
<proteinExistence type="inferred from homology"/>
<dbReference type="GO" id="GO:0016614">
    <property type="term" value="F:oxidoreductase activity, acting on CH-OH group of donors"/>
    <property type="evidence" value="ECO:0007669"/>
    <property type="project" value="InterPro"/>
</dbReference>
<dbReference type="Proteomes" id="UP001301140">
    <property type="component" value="Unassembled WGS sequence"/>
</dbReference>
<reference evidence="7 8" key="1">
    <citation type="submission" date="2023-03" db="EMBL/GenBank/DDBJ databases">
        <title>YIM 152171 draft genome.</title>
        <authorList>
            <person name="Yang Z."/>
        </authorList>
    </citation>
    <scope>NUCLEOTIDE SEQUENCE [LARGE SCALE GENOMIC DNA]</scope>
    <source>
        <strain evidence="7 8">YIM 152171</strain>
    </source>
</reference>
<keyword evidence="4" id="KW-0274">FAD</keyword>
<dbReference type="Gene3D" id="3.50.50.60">
    <property type="entry name" value="FAD/NAD(P)-binding domain"/>
    <property type="match status" value="1"/>
</dbReference>
<keyword evidence="5" id="KW-0560">Oxidoreductase</keyword>
<dbReference type="InterPro" id="IPR036188">
    <property type="entry name" value="FAD/NAD-bd_sf"/>
</dbReference>
<keyword evidence="3" id="KW-0285">Flavoprotein</keyword>
<evidence type="ECO:0000313" key="7">
    <source>
        <dbReference type="EMBL" id="MDF1586420.1"/>
    </source>
</evidence>
<evidence type="ECO:0000256" key="1">
    <source>
        <dbReference type="ARBA" id="ARBA00001974"/>
    </source>
</evidence>
<comment type="cofactor">
    <cofactor evidence="1">
        <name>FAD</name>
        <dbReference type="ChEBI" id="CHEBI:57692"/>
    </cofactor>
</comment>
<feature type="domain" description="Glucose-methanol-choline oxidoreductase C-terminal" evidence="6">
    <location>
        <begin position="28"/>
        <end position="99"/>
    </location>
</feature>
<evidence type="ECO:0000259" key="6">
    <source>
        <dbReference type="Pfam" id="PF05199"/>
    </source>
</evidence>
<dbReference type="PANTHER" id="PTHR42784:SF1">
    <property type="entry name" value="PYRANOSE 2-OXIDASE"/>
    <property type="match status" value="1"/>
</dbReference>